<evidence type="ECO:0000256" key="1">
    <source>
        <dbReference type="SAM" id="MobiDB-lite"/>
    </source>
</evidence>
<name>A0ABW0NSW7_9MICO</name>
<evidence type="ECO:0000313" key="2">
    <source>
        <dbReference type="EMBL" id="MFC5503190.1"/>
    </source>
</evidence>
<accession>A0ABW0NSW7</accession>
<reference evidence="3" key="1">
    <citation type="journal article" date="2019" name="Int. J. Syst. Evol. Microbiol.">
        <title>The Global Catalogue of Microorganisms (GCM) 10K type strain sequencing project: providing services to taxonomists for standard genome sequencing and annotation.</title>
        <authorList>
            <consortium name="The Broad Institute Genomics Platform"/>
            <consortium name="The Broad Institute Genome Sequencing Center for Infectious Disease"/>
            <person name="Wu L."/>
            <person name="Ma J."/>
        </authorList>
    </citation>
    <scope>NUCLEOTIDE SEQUENCE [LARGE SCALE GENOMIC DNA]</scope>
    <source>
        <strain evidence="3">CGMCC 4.6997</strain>
    </source>
</reference>
<sequence>MSEVDDEDDFTPWTAEGAERLRVAAGEAGRALQRHAEAVGKLTSSSPSIELIEASNLLLPALLEVATAQFEFTGNSGPLGLLFSLEDEDEDEDDDEDEEENTTGISILQRRDYRVSDEDSIIEQGREAYLRVWPDDTDAEAAEDVTSLGRALYQLAHDAGSWDVLERVDGLRPTGGTLLVVANDETLGPDPDDWPEDLFDHDPERAIYRQSDSYD</sequence>
<gene>
    <name evidence="2" type="ORF">ACFPJ4_13155</name>
</gene>
<feature type="region of interest" description="Disordered" evidence="1">
    <location>
        <begin position="184"/>
        <end position="215"/>
    </location>
</feature>
<proteinExistence type="predicted"/>
<feature type="compositionally biased region" description="Basic and acidic residues" evidence="1">
    <location>
        <begin position="198"/>
        <end position="207"/>
    </location>
</feature>
<keyword evidence="3" id="KW-1185">Reference proteome</keyword>
<evidence type="ECO:0000313" key="3">
    <source>
        <dbReference type="Proteomes" id="UP001596039"/>
    </source>
</evidence>
<dbReference type="EMBL" id="JBHSMG010000003">
    <property type="protein sequence ID" value="MFC5503190.1"/>
    <property type="molecule type" value="Genomic_DNA"/>
</dbReference>
<dbReference type="Proteomes" id="UP001596039">
    <property type="component" value="Unassembled WGS sequence"/>
</dbReference>
<dbReference type="RefSeq" id="WP_386740901.1">
    <property type="nucleotide sequence ID" value="NZ_JBHSMG010000003.1"/>
</dbReference>
<feature type="compositionally biased region" description="Acidic residues" evidence="1">
    <location>
        <begin position="85"/>
        <end position="101"/>
    </location>
</feature>
<organism evidence="2 3">
    <name type="scientific">Lysinimonas soli</name>
    <dbReference type="NCBI Taxonomy" id="1074233"/>
    <lineage>
        <taxon>Bacteria</taxon>
        <taxon>Bacillati</taxon>
        <taxon>Actinomycetota</taxon>
        <taxon>Actinomycetes</taxon>
        <taxon>Micrococcales</taxon>
        <taxon>Microbacteriaceae</taxon>
        <taxon>Lysinimonas</taxon>
    </lineage>
</organism>
<protein>
    <submittedName>
        <fullName evidence="2">Uncharacterized protein</fullName>
    </submittedName>
</protein>
<comment type="caution">
    <text evidence="2">The sequence shown here is derived from an EMBL/GenBank/DDBJ whole genome shotgun (WGS) entry which is preliminary data.</text>
</comment>
<feature type="region of interest" description="Disordered" evidence="1">
    <location>
        <begin position="85"/>
        <end position="108"/>
    </location>
</feature>